<reference evidence="9" key="1">
    <citation type="submission" date="2013-07" db="EMBL/GenBank/DDBJ databases">
        <authorList>
            <consortium name="The Broad Institute Genome Sequencing Platform"/>
            <person name="Cuomo C."/>
            <person name="Litvintseva A."/>
            <person name="Chen Y."/>
            <person name="Heitman J."/>
            <person name="Sun S."/>
            <person name="Springer D."/>
            <person name="Dromer F."/>
            <person name="Young S.K."/>
            <person name="Zeng Q."/>
            <person name="Gargeya S."/>
            <person name="Fitzgerald M."/>
            <person name="Abouelleil A."/>
            <person name="Alvarado L."/>
            <person name="Berlin A.M."/>
            <person name="Chapman S.B."/>
            <person name="Dewar J."/>
            <person name="Goldberg J."/>
            <person name="Griggs A."/>
            <person name="Gujja S."/>
            <person name="Hansen M."/>
            <person name="Howarth C."/>
            <person name="Imamovic A."/>
            <person name="Larimer J."/>
            <person name="McCowan C."/>
            <person name="Murphy C."/>
            <person name="Pearson M."/>
            <person name="Priest M."/>
            <person name="Roberts A."/>
            <person name="Saif S."/>
            <person name="Shea T."/>
            <person name="Sykes S."/>
            <person name="Wortman J."/>
            <person name="Nusbaum C."/>
            <person name="Birren B."/>
        </authorList>
    </citation>
    <scope>NUCLEOTIDE SEQUENCE</scope>
    <source>
        <strain evidence="9">CBS 10117</strain>
    </source>
</reference>
<keyword evidence="5" id="KW-0833">Ubl conjugation pathway</keyword>
<dbReference type="InterPro" id="IPR045464">
    <property type="entry name" value="Hrt3/FBXO9_C"/>
</dbReference>
<organism evidence="9 10">
    <name type="scientific">Kwoniella dejecticola CBS 10117</name>
    <dbReference type="NCBI Taxonomy" id="1296121"/>
    <lineage>
        <taxon>Eukaryota</taxon>
        <taxon>Fungi</taxon>
        <taxon>Dikarya</taxon>
        <taxon>Basidiomycota</taxon>
        <taxon>Agaricomycotina</taxon>
        <taxon>Tremellomycetes</taxon>
        <taxon>Tremellales</taxon>
        <taxon>Cryptococcaceae</taxon>
        <taxon>Kwoniella</taxon>
    </lineage>
</organism>
<dbReference type="Pfam" id="PF19270">
    <property type="entry name" value="FBO_C"/>
    <property type="match status" value="1"/>
</dbReference>
<feature type="region of interest" description="Disordered" evidence="7">
    <location>
        <begin position="295"/>
        <end position="318"/>
    </location>
</feature>
<comment type="subcellular location">
    <subcellularLocation>
        <location evidence="1">Cytoplasm</location>
    </subcellularLocation>
</comment>
<evidence type="ECO:0000313" key="9">
    <source>
        <dbReference type="EMBL" id="WWC61908.1"/>
    </source>
</evidence>
<dbReference type="InterPro" id="IPR001810">
    <property type="entry name" value="F-box_dom"/>
</dbReference>
<keyword evidence="10" id="KW-1185">Reference proteome</keyword>
<dbReference type="GO" id="GO:0031146">
    <property type="term" value="P:SCF-dependent proteasomal ubiquitin-dependent protein catabolic process"/>
    <property type="evidence" value="ECO:0007669"/>
    <property type="project" value="TreeGrafter"/>
</dbReference>
<feature type="region of interest" description="Disordered" evidence="7">
    <location>
        <begin position="1"/>
        <end position="20"/>
    </location>
</feature>
<evidence type="ECO:0000256" key="2">
    <source>
        <dbReference type="ARBA" id="ARBA00004906"/>
    </source>
</evidence>
<dbReference type="InterPro" id="IPR036181">
    <property type="entry name" value="MIT_dom_sf"/>
</dbReference>
<evidence type="ECO:0000256" key="6">
    <source>
        <dbReference type="ARBA" id="ARBA00022803"/>
    </source>
</evidence>
<evidence type="ECO:0000256" key="4">
    <source>
        <dbReference type="ARBA" id="ARBA00022490"/>
    </source>
</evidence>
<dbReference type="PROSITE" id="PS50181">
    <property type="entry name" value="FBOX"/>
    <property type="match status" value="1"/>
</dbReference>
<name>A0AAJ8KQD0_9TREE</name>
<evidence type="ECO:0000256" key="7">
    <source>
        <dbReference type="SAM" id="MobiDB-lite"/>
    </source>
</evidence>
<comment type="pathway">
    <text evidence="2">Protein modification; protein ubiquitination.</text>
</comment>
<dbReference type="PANTHER" id="PTHR12874">
    <property type="entry name" value="F-BOX ONLY PROTEIN 48-RELATED"/>
    <property type="match status" value="1"/>
</dbReference>
<feature type="compositionally biased region" description="Polar residues" evidence="7">
    <location>
        <begin position="107"/>
        <end position="129"/>
    </location>
</feature>
<dbReference type="GeneID" id="28968227"/>
<keyword evidence="6" id="KW-0802">TPR repeat</keyword>
<reference evidence="9" key="2">
    <citation type="submission" date="2024-02" db="EMBL/GenBank/DDBJ databases">
        <title>Comparative genomics of Cryptococcus and Kwoniella reveals pathogenesis evolution and contrasting modes of karyotype evolution via chromosome fusion or intercentromeric recombination.</title>
        <authorList>
            <person name="Coelho M.A."/>
            <person name="David-Palma M."/>
            <person name="Shea T."/>
            <person name="Bowers K."/>
            <person name="McGinley-Smith S."/>
            <person name="Mohammad A.W."/>
            <person name="Gnirke A."/>
            <person name="Yurkov A.M."/>
            <person name="Nowrousian M."/>
            <person name="Sun S."/>
            <person name="Cuomo C.A."/>
            <person name="Heitman J."/>
        </authorList>
    </citation>
    <scope>NUCLEOTIDE SEQUENCE</scope>
    <source>
        <strain evidence="9">CBS 10117</strain>
    </source>
</reference>
<feature type="compositionally biased region" description="Polar residues" evidence="7">
    <location>
        <begin position="137"/>
        <end position="158"/>
    </location>
</feature>
<evidence type="ECO:0000313" key="10">
    <source>
        <dbReference type="Proteomes" id="UP000078595"/>
    </source>
</evidence>
<evidence type="ECO:0000256" key="5">
    <source>
        <dbReference type="ARBA" id="ARBA00022786"/>
    </source>
</evidence>
<keyword evidence="4" id="KW-0963">Cytoplasm</keyword>
<dbReference type="AlphaFoldDB" id="A0AAJ8KQD0"/>
<feature type="domain" description="F-box" evidence="8">
    <location>
        <begin position="381"/>
        <end position="427"/>
    </location>
</feature>
<dbReference type="EMBL" id="CP144534">
    <property type="protein sequence ID" value="WWC61908.1"/>
    <property type="molecule type" value="Genomic_DNA"/>
</dbReference>
<gene>
    <name evidence="9" type="ORF">I303_104494</name>
</gene>
<evidence type="ECO:0000259" key="8">
    <source>
        <dbReference type="PROSITE" id="PS50181"/>
    </source>
</evidence>
<accession>A0AAJ8KQD0</accession>
<dbReference type="RefSeq" id="XP_018263038.2">
    <property type="nucleotide sequence ID" value="XM_018407827.2"/>
</dbReference>
<dbReference type="Gene3D" id="1.20.1280.50">
    <property type="match status" value="1"/>
</dbReference>
<sequence>MDSPATPSSPPTPASPDLVSEVDRLSLDPSSTSKLSQLDQVQVQAQAQAQDQDLDDDELEKFRNQWRAEVKAKRHDPLTSTTNTNGLDQGSSKRKEVDVGPVKWKGKSTTITSPKTQNTRPTSKPPSNAEQDRKTVGTAQDSMPKLKSNQAISPNDAFTSSPPTPMTASSSSKIQKPFSNGLNFKPGQAVDLDKLDSQLTSTTFSPFKPVTKPTRYLGSIAPDENGIVGGNDRERAISIYTKAIESEQAGKLNEALILYRKAFKLDDDVDRSYARSIKAKAEAEARQQEIQKHLAVDEKEDSSPNSADIISPTPPQAEPYSFARHIQVDPDYEKTHPSHLASSSSKSQTPLPALSPLTKLFNSLDTDPHQLIFVPEEEELPCPITKLPNELFEPILNHLDVASIERFGSSCWKARWLTHISHTWRNIAEKIYRPPAMLPPPPLPPQIVGRVQAQSPEDDDAQHIAEAEKITESQVDKPRIPYKSLEVRDLVSRHRNEWRTTVVEEERIRMDGCYIAVCHYIRPGAGDEWVTITHMITYHRFLRFYPDGNVISFLTTDHPSDIVPSLRPSMRGKGLHFGRWRLLRSDSPEFDENPNIVKLPKEEKGGKRVARVIISDLLEPGNESPKYEFEMELLLKSTGRGRWNKLEILEYRSINLLTGEVLALALKHQKPFYFSKVRSYNPPF</sequence>
<dbReference type="GO" id="GO:0005737">
    <property type="term" value="C:cytoplasm"/>
    <property type="evidence" value="ECO:0007669"/>
    <property type="project" value="UniProtKB-SubCell"/>
</dbReference>
<feature type="compositionally biased region" description="Polar residues" evidence="7">
    <location>
        <begin position="173"/>
        <end position="182"/>
    </location>
</feature>
<dbReference type="InterPro" id="IPR036047">
    <property type="entry name" value="F-box-like_dom_sf"/>
</dbReference>
<evidence type="ECO:0000256" key="1">
    <source>
        <dbReference type="ARBA" id="ARBA00004496"/>
    </source>
</evidence>
<dbReference type="GO" id="GO:0019005">
    <property type="term" value="C:SCF ubiquitin ligase complex"/>
    <property type="evidence" value="ECO:0007669"/>
    <property type="project" value="TreeGrafter"/>
</dbReference>
<protein>
    <recommendedName>
        <fullName evidence="3">F-box only protein 9</fullName>
    </recommendedName>
</protein>
<dbReference type="SUPFAM" id="SSF116846">
    <property type="entry name" value="MIT domain"/>
    <property type="match status" value="1"/>
</dbReference>
<dbReference type="Proteomes" id="UP000078595">
    <property type="component" value="Chromosome 5"/>
</dbReference>
<feature type="compositionally biased region" description="Low complexity" evidence="7">
    <location>
        <begin position="37"/>
        <end position="51"/>
    </location>
</feature>
<feature type="compositionally biased region" description="Basic and acidic residues" evidence="7">
    <location>
        <begin position="60"/>
        <end position="77"/>
    </location>
</feature>
<dbReference type="KEGG" id="kdj:28968227"/>
<feature type="region of interest" description="Disordered" evidence="7">
    <location>
        <begin position="27"/>
        <end position="182"/>
    </location>
</feature>
<evidence type="ECO:0000256" key="3">
    <source>
        <dbReference type="ARBA" id="ARBA00019775"/>
    </source>
</evidence>
<proteinExistence type="predicted"/>
<dbReference type="PANTHER" id="PTHR12874:SF9">
    <property type="entry name" value="F-BOX ONLY PROTEIN 48"/>
    <property type="match status" value="1"/>
</dbReference>
<feature type="compositionally biased region" description="Polar residues" evidence="7">
    <location>
        <begin position="78"/>
        <end position="90"/>
    </location>
</feature>
<dbReference type="SUPFAM" id="SSF81383">
    <property type="entry name" value="F-box domain"/>
    <property type="match status" value="1"/>
</dbReference>